<dbReference type="GO" id="GO:0035312">
    <property type="term" value="F:5'-3' DNA exonuclease activity"/>
    <property type="evidence" value="ECO:0007669"/>
    <property type="project" value="TreeGrafter"/>
</dbReference>
<gene>
    <name evidence="2" type="ORF">K8V90_08150</name>
</gene>
<dbReference type="InterPro" id="IPR052018">
    <property type="entry name" value="PHP_domain"/>
</dbReference>
<proteinExistence type="predicted"/>
<dbReference type="GO" id="GO:0004534">
    <property type="term" value="F:5'-3' RNA exonuclease activity"/>
    <property type="evidence" value="ECO:0007669"/>
    <property type="project" value="TreeGrafter"/>
</dbReference>
<dbReference type="Pfam" id="PF02811">
    <property type="entry name" value="PHP"/>
    <property type="match status" value="1"/>
</dbReference>
<feature type="domain" description="Polymerase/histidinol phosphatase N-terminal" evidence="1">
    <location>
        <begin position="4"/>
        <end position="69"/>
    </location>
</feature>
<dbReference type="Gene3D" id="3.20.20.140">
    <property type="entry name" value="Metal-dependent hydrolases"/>
    <property type="match status" value="1"/>
</dbReference>
<reference evidence="2" key="1">
    <citation type="journal article" date="2021" name="PeerJ">
        <title>Extensive microbial diversity within the chicken gut microbiome revealed by metagenomics and culture.</title>
        <authorList>
            <person name="Gilroy R."/>
            <person name="Ravi A."/>
            <person name="Getino M."/>
            <person name="Pursley I."/>
            <person name="Horton D.L."/>
            <person name="Alikhan N.F."/>
            <person name="Baker D."/>
            <person name="Gharbi K."/>
            <person name="Hall N."/>
            <person name="Watson M."/>
            <person name="Adriaenssens E.M."/>
            <person name="Foster-Nyarko E."/>
            <person name="Jarju S."/>
            <person name="Secka A."/>
            <person name="Antonio M."/>
            <person name="Oren A."/>
            <person name="Chaudhuri R.R."/>
            <person name="La Ragione R."/>
            <person name="Hildebrand F."/>
            <person name="Pallen M.J."/>
        </authorList>
    </citation>
    <scope>NUCLEOTIDE SEQUENCE</scope>
    <source>
        <strain evidence="2">1277</strain>
    </source>
</reference>
<accession>A0A921N289</accession>
<dbReference type="SUPFAM" id="SSF89550">
    <property type="entry name" value="PHP domain-like"/>
    <property type="match status" value="1"/>
</dbReference>
<dbReference type="AlphaFoldDB" id="A0A921N289"/>
<comment type="caution">
    <text evidence="2">The sequence shown here is derived from an EMBL/GenBank/DDBJ whole genome shotgun (WGS) entry which is preliminary data.</text>
</comment>
<protein>
    <submittedName>
        <fullName evidence="2">PHP domain-containing protein</fullName>
    </submittedName>
</protein>
<name>A0A921N289_9FIRM</name>
<evidence type="ECO:0000313" key="3">
    <source>
        <dbReference type="Proteomes" id="UP000776700"/>
    </source>
</evidence>
<dbReference type="CDD" id="cd07438">
    <property type="entry name" value="PHP_HisPPase_AMP"/>
    <property type="match status" value="1"/>
</dbReference>
<evidence type="ECO:0000313" key="2">
    <source>
        <dbReference type="EMBL" id="HJG97054.1"/>
    </source>
</evidence>
<dbReference type="Gene3D" id="1.10.150.650">
    <property type="match status" value="1"/>
</dbReference>
<organism evidence="2 3">
    <name type="scientific">Romboutsia timonensis</name>
    <dbReference type="NCBI Taxonomy" id="1776391"/>
    <lineage>
        <taxon>Bacteria</taxon>
        <taxon>Bacillati</taxon>
        <taxon>Bacillota</taxon>
        <taxon>Clostridia</taxon>
        <taxon>Peptostreptococcales</taxon>
        <taxon>Peptostreptococcaceae</taxon>
        <taxon>Romboutsia</taxon>
    </lineage>
</organism>
<reference evidence="2" key="2">
    <citation type="submission" date="2021-09" db="EMBL/GenBank/DDBJ databases">
        <authorList>
            <person name="Gilroy R."/>
        </authorList>
    </citation>
    <scope>NUCLEOTIDE SEQUENCE</scope>
    <source>
        <strain evidence="2">1277</strain>
    </source>
</reference>
<dbReference type="InterPro" id="IPR016195">
    <property type="entry name" value="Pol/histidinol_Pase-like"/>
</dbReference>
<dbReference type="InterPro" id="IPR003141">
    <property type="entry name" value="Pol/His_phosphatase_N"/>
</dbReference>
<evidence type="ECO:0000259" key="1">
    <source>
        <dbReference type="SMART" id="SM00481"/>
    </source>
</evidence>
<dbReference type="PANTHER" id="PTHR42924:SF3">
    <property type="entry name" value="POLYMERASE_HISTIDINOL PHOSPHATASE N-TERMINAL DOMAIN-CONTAINING PROTEIN"/>
    <property type="match status" value="1"/>
</dbReference>
<sequence>MIKADLHIHTDISDGSLSTEEVIKKAKEKGLTHIAITNHDTVKGLKEAVELGKKYNIVVIPGVEISAYDYKRNRKVHLLGYGIDLDGKHITNLCERLLKDRNEMTLKQVQIIKSLGYDITEEEVKVYAKNSAVSYKQHIMQVLIDKGYIKEIYAPLYKELFKNNGPCEMEIKYIDVFEAIDAIIKDNGLPVIAHPGQMNSYELVKELVDKGLFGIEKYHVSHSLEDYERVDELSKLYNLIVTGGSDFHGSYAKNRSLGDFITPSESIEFMDRILNSKK</sequence>
<dbReference type="EMBL" id="DYUB01000252">
    <property type="protein sequence ID" value="HJG97054.1"/>
    <property type="molecule type" value="Genomic_DNA"/>
</dbReference>
<dbReference type="InterPro" id="IPR004013">
    <property type="entry name" value="PHP_dom"/>
</dbReference>
<dbReference type="PANTHER" id="PTHR42924">
    <property type="entry name" value="EXONUCLEASE"/>
    <property type="match status" value="1"/>
</dbReference>
<dbReference type="SMART" id="SM00481">
    <property type="entry name" value="POLIIIAc"/>
    <property type="match status" value="1"/>
</dbReference>
<dbReference type="Proteomes" id="UP000776700">
    <property type="component" value="Unassembled WGS sequence"/>
</dbReference>